<feature type="region of interest" description="Disordered" evidence="5">
    <location>
        <begin position="1333"/>
        <end position="1378"/>
    </location>
</feature>
<evidence type="ECO:0000256" key="1">
    <source>
        <dbReference type="ARBA" id="ARBA00004555"/>
    </source>
</evidence>
<feature type="region of interest" description="Disordered" evidence="5">
    <location>
        <begin position="540"/>
        <end position="573"/>
    </location>
</feature>
<dbReference type="RefSeq" id="XP_015662782.1">
    <property type="nucleotide sequence ID" value="XM_015799304.1"/>
</dbReference>
<dbReference type="PANTHER" id="PTHR18921">
    <property type="entry name" value="MYOSIN HEAVY CHAIN - RELATED"/>
    <property type="match status" value="1"/>
</dbReference>
<dbReference type="Proteomes" id="UP000037923">
    <property type="component" value="Unassembled WGS sequence"/>
</dbReference>
<evidence type="ECO:0000256" key="5">
    <source>
        <dbReference type="SAM" id="MobiDB-lite"/>
    </source>
</evidence>
<evidence type="ECO:0000256" key="2">
    <source>
        <dbReference type="ARBA" id="ARBA00023034"/>
    </source>
</evidence>
<dbReference type="VEuPathDB" id="TriTrypDB:LpyrH10_03_4960"/>
<evidence type="ECO:0000256" key="3">
    <source>
        <dbReference type="ARBA" id="ARBA00023054"/>
    </source>
</evidence>
<evidence type="ECO:0000313" key="6">
    <source>
        <dbReference type="EMBL" id="KPA84342.1"/>
    </source>
</evidence>
<dbReference type="GO" id="GO:0005794">
    <property type="term" value="C:Golgi apparatus"/>
    <property type="evidence" value="ECO:0007669"/>
    <property type="project" value="UniProtKB-SubCell"/>
</dbReference>
<dbReference type="RefSeq" id="XP_015662780.1">
    <property type="nucleotide sequence ID" value="XM_015799302.1"/>
</dbReference>
<accession>A0A0N0DYR7</accession>
<keyword evidence="2" id="KW-0333">Golgi apparatus</keyword>
<evidence type="ECO:0008006" key="8">
    <source>
        <dbReference type="Google" id="ProtNLM"/>
    </source>
</evidence>
<evidence type="ECO:0000313" key="7">
    <source>
        <dbReference type="Proteomes" id="UP000037923"/>
    </source>
</evidence>
<feature type="compositionally biased region" description="Low complexity" evidence="5">
    <location>
        <begin position="202"/>
        <end position="234"/>
    </location>
</feature>
<feature type="region of interest" description="Disordered" evidence="5">
    <location>
        <begin position="1255"/>
        <end position="1283"/>
    </location>
</feature>
<keyword evidence="7" id="KW-1185">Reference proteome</keyword>
<protein>
    <recommendedName>
        <fullName evidence="8">GRIP domain-containing protein</fullName>
    </recommendedName>
</protein>
<dbReference type="OMA" id="ASKWVEF"/>
<feature type="compositionally biased region" description="Basic and acidic residues" evidence="5">
    <location>
        <begin position="827"/>
        <end position="836"/>
    </location>
</feature>
<keyword evidence="3 4" id="KW-0175">Coiled coil</keyword>
<proteinExistence type="predicted"/>
<feature type="compositionally biased region" description="Low complexity" evidence="5">
    <location>
        <begin position="810"/>
        <end position="826"/>
    </location>
</feature>
<feature type="compositionally biased region" description="Low complexity" evidence="5">
    <location>
        <begin position="1347"/>
        <end position="1378"/>
    </location>
</feature>
<feature type="compositionally biased region" description="Basic and acidic residues" evidence="5">
    <location>
        <begin position="86"/>
        <end position="100"/>
    </location>
</feature>
<feature type="compositionally biased region" description="Basic and acidic residues" evidence="5">
    <location>
        <begin position="39"/>
        <end position="49"/>
    </location>
</feature>
<dbReference type="GO" id="GO:0007030">
    <property type="term" value="P:Golgi organization"/>
    <property type="evidence" value="ECO:0007669"/>
    <property type="project" value="TreeGrafter"/>
</dbReference>
<dbReference type="RefSeq" id="XP_015662781.1">
    <property type="nucleotide sequence ID" value="XM_015799303.1"/>
</dbReference>
<dbReference type="GO" id="GO:0031267">
    <property type="term" value="F:small GTPase binding"/>
    <property type="evidence" value="ECO:0007669"/>
    <property type="project" value="TreeGrafter"/>
</dbReference>
<reference evidence="6 7" key="1">
    <citation type="submission" date="2015-07" db="EMBL/GenBank/DDBJ databases">
        <title>High-quality genome of monoxenous trypanosomatid Leptomonas pyrrhocoris.</title>
        <authorList>
            <person name="Flegontov P."/>
            <person name="Butenko A."/>
            <person name="Firsov S."/>
            <person name="Vlcek C."/>
            <person name="Logacheva M.D."/>
            <person name="Field M."/>
            <person name="Filatov D."/>
            <person name="Flegontova O."/>
            <person name="Gerasimov E."/>
            <person name="Jackson A.P."/>
            <person name="Kelly S."/>
            <person name="Opperdoes F."/>
            <person name="O'Reilly A."/>
            <person name="Votypka J."/>
            <person name="Yurchenko V."/>
            <person name="Lukes J."/>
        </authorList>
    </citation>
    <scope>NUCLEOTIDE SEQUENCE [LARGE SCALE GENOMIC DNA]</scope>
    <source>
        <strain evidence="6">H10</strain>
    </source>
</reference>
<comment type="subcellular location">
    <subcellularLocation>
        <location evidence="1">Golgi apparatus</location>
    </subcellularLocation>
</comment>
<evidence type="ECO:0000256" key="4">
    <source>
        <dbReference type="SAM" id="Coils"/>
    </source>
</evidence>
<dbReference type="EMBL" id="LGTL01000003">
    <property type="protein sequence ID" value="KPA84343.1"/>
    <property type="molecule type" value="Genomic_DNA"/>
</dbReference>
<feature type="region of interest" description="Disordered" evidence="5">
    <location>
        <begin position="778"/>
        <end position="836"/>
    </location>
</feature>
<feature type="compositionally biased region" description="Low complexity" evidence="5">
    <location>
        <begin position="613"/>
        <end position="623"/>
    </location>
</feature>
<feature type="compositionally biased region" description="Low complexity" evidence="5">
    <location>
        <begin position="927"/>
        <end position="938"/>
    </location>
</feature>
<name>A0A0N0DYR7_LEPPY</name>
<gene>
    <name evidence="6" type="ORF">ABB37_02345</name>
</gene>
<feature type="coiled-coil region" evidence="4">
    <location>
        <begin position="1044"/>
        <end position="1163"/>
    </location>
</feature>
<dbReference type="EMBL" id="LGTL01000003">
    <property type="protein sequence ID" value="KPA84342.1"/>
    <property type="molecule type" value="Genomic_DNA"/>
</dbReference>
<feature type="region of interest" description="Disordered" evidence="5">
    <location>
        <begin position="656"/>
        <end position="682"/>
    </location>
</feature>
<feature type="compositionally biased region" description="Acidic residues" evidence="5">
    <location>
        <begin position="138"/>
        <end position="147"/>
    </location>
</feature>
<feature type="compositionally biased region" description="Polar residues" evidence="5">
    <location>
        <begin position="917"/>
        <end position="926"/>
    </location>
</feature>
<dbReference type="PANTHER" id="PTHR18921:SF2">
    <property type="entry name" value="THYROID RECEPTOR-INTERACTING PROTEIN 11"/>
    <property type="match status" value="1"/>
</dbReference>
<feature type="compositionally biased region" description="Basic and acidic residues" evidence="5">
    <location>
        <begin position="273"/>
        <end position="282"/>
    </location>
</feature>
<comment type="caution">
    <text evidence="6">The sequence shown here is derived from an EMBL/GenBank/DDBJ whole genome shotgun (WGS) entry which is preliminary data.</text>
</comment>
<dbReference type="EMBL" id="LGTL01000003">
    <property type="protein sequence ID" value="KPA84341.1"/>
    <property type="molecule type" value="Genomic_DNA"/>
</dbReference>
<feature type="compositionally biased region" description="Low complexity" evidence="5">
    <location>
        <begin position="290"/>
        <end position="304"/>
    </location>
</feature>
<sequence length="1378" mass="150880">MWKEWTKKIKTFAEDITSPEYDDERRDGAAYEEEETEEGVSHHVDDSYNNHHAPRGHTSAPPASHRRVHDTHVDGNSLLFETPARSLERHFDEPTVERKPGVTPQHLPRASAQSSPAVETTAAASHAPAVVGHRSNCDEGEEEEEADGFSRLSSSSTVGPAPPAVVAGEEKPQAERPTSTKASLPPPSAGGAPRRGPPPAMTTPQLQRQQHQSPAQAQASSTAATPAAVALPLSSCSTPADKAGLTDTNSTPAVTHLSAPQERRASVSSQPLHPKEEEEKTALAHTPHLSTSAASTSPQHQQPQQRRRDEWEEEKMQMLVDIRNYQEEVRVAHEQTVAYYEAQIKAAQQATSDAVANAKTTQEQRDSLQAALRTADKKLEKEQVARAALEQQVKQLTQAAEEARARMIELQGKLNTAASAPLASHTNAEWAEKEKECVEWRAKLLEQEREQQAAQAQLRQSAEAARQTLEEQLREAHAQLAALQISSTASAAAATSEHQMQRAESSLLVQQEEKLATLQAQLDTWKHRAGELKERLEAAQTHADYPTQHRSEDEATNTAAHHGTARSPSSTSLAEVEQLKQQLQSTEAARRALETQLQEAQRELTSTFPSSNQQQQAHQAPQAEELEAMTLELESARQRAEALTQALATAETQKQSLTSQLAEEQAKRNAVHSSATAASTDEVRRLSDQLQVRGEQCNTLQREVQQAEEMIHQLTGRLAAEAKAHKEAVAQLEEYHAEAEGVLEDEIAGVRAAAAKEKQKLDEQLRRSQAELQQLQKRVAHAEDESKAANKARGVAESNATALEKERAALQRQLQQHQDDLAQQQQEWKRLAEREANSGAGISLAALTSVKRELEDKVQALEVTVDQVRRMTVDTLVRLGVDIAQAVQPPQPKSSNGGVLRNGTQPPQPQPPPSSSKTATGDNKGTNSRSRSRSASNSDNEEGNESQIYTDKRRRKAQDALPLLQLFSLLTTECLQQHNIVLRAERVQQEWEQTYEQARQVNESLNQQIADAWATIGKLREEASVKDAAARQMQSRVGSGDARLLEVQEELTRVTAEVEQLREERTAWTVRLQQADAGAEGQERTLASLQEELQSLQSMLKSKDEELQSSQQSLENLQMVLDRFQETKRHEVEALTLEAHLEAENLKTELEKGRRVMEQHDQTKEALHQRYEAQLAAKDAEVTTLYRKLAEVRKVLEKTTSRHMDGAETSVDKRVVSQLLAKYIHAFIEQRKEAEDMLKVLSGLLNWDEATQELAGLLPGPNNPHPPGSGPRGQHSNIGGLFGWRRGKAAGTAAAAAASIGQGRDGDGKSNATSTSKSGLASLWVEFLLKESAGGGGGAAAPPTPSAPSDGPASDAAALEAPSATECPAATTTPTEEH</sequence>
<feature type="region of interest" description="Disordered" evidence="5">
    <location>
        <begin position="15"/>
        <end position="313"/>
    </location>
</feature>
<dbReference type="OrthoDB" id="425925at2759"/>
<feature type="region of interest" description="Disordered" evidence="5">
    <location>
        <begin position="601"/>
        <end position="623"/>
    </location>
</feature>
<feature type="compositionally biased region" description="Polar residues" evidence="5">
    <location>
        <begin position="601"/>
        <end position="612"/>
    </location>
</feature>
<dbReference type="GeneID" id="26902640"/>
<organism evidence="6 7">
    <name type="scientific">Leptomonas pyrrhocoris</name>
    <name type="common">Firebug parasite</name>
    <dbReference type="NCBI Taxonomy" id="157538"/>
    <lineage>
        <taxon>Eukaryota</taxon>
        <taxon>Discoba</taxon>
        <taxon>Euglenozoa</taxon>
        <taxon>Kinetoplastea</taxon>
        <taxon>Metakinetoplastina</taxon>
        <taxon>Trypanosomatida</taxon>
        <taxon>Trypanosomatidae</taxon>
        <taxon>Leishmaniinae</taxon>
        <taxon>Leptomonas</taxon>
    </lineage>
</organism>
<feature type="region of interest" description="Disordered" evidence="5">
    <location>
        <begin position="887"/>
        <end position="953"/>
    </location>
</feature>
<dbReference type="GO" id="GO:0006888">
    <property type="term" value="P:endoplasmic reticulum to Golgi vesicle-mediated transport"/>
    <property type="evidence" value="ECO:0007669"/>
    <property type="project" value="TreeGrafter"/>
</dbReference>